<evidence type="ECO:0000313" key="3">
    <source>
        <dbReference type="Proteomes" id="UP000481861"/>
    </source>
</evidence>
<comment type="caution">
    <text evidence="2">The sequence shown here is derived from an EMBL/GenBank/DDBJ whole genome shotgun (WGS) entry which is preliminary data.</text>
</comment>
<dbReference type="SMART" id="SM00552">
    <property type="entry name" value="ADEAMc"/>
    <property type="match status" value="1"/>
</dbReference>
<dbReference type="InterPro" id="IPR002466">
    <property type="entry name" value="A_deamin"/>
</dbReference>
<evidence type="ECO:0000259" key="1">
    <source>
        <dbReference type="PROSITE" id="PS50141"/>
    </source>
</evidence>
<keyword evidence="3" id="KW-1185">Reference proteome</keyword>
<dbReference type="GO" id="GO:0043829">
    <property type="term" value="F:tRNA-specific adenosine-37 deaminase activity"/>
    <property type="evidence" value="ECO:0007669"/>
    <property type="project" value="TreeGrafter"/>
</dbReference>
<sequence>MSPDADAIAACVFSTFEQLPQKRRPRPRSDGAREWVPLAGIVLVKDGQLACVSLGTGMKCLPSSKLPLANGNILHDWHAEVLALRSFNRFLLDECHLLSTLPYPSSQYIRQRPPIERTETELQPFTFREDVEIHMYCSEAPCGDASMELIMQAQDDATPWTSPLSVVTGTSDVDRTGQGEEPLAVLRGRSHFGHLGAVRCKPSRPDAPITLSKSCTDKLALTQATSVLSSLTSLLVSPRNAYLKSLVLPDSQLVPSACERAFSGSGRMSGVTQDIEKTWRGGYAWRGFEVRGTQREFAWSKRSVGVAEKAMASNISAVWTPSWQETLIGGVLQGRKQFDPRGASRICRRSLWKSVLEIVGLVGMPALVDAVRKANYGEVKGEALLDARKLVKEDMRREALKGWVRNIGDDGFGIEQEG</sequence>
<dbReference type="AlphaFoldDB" id="A0A7C8IIZ5"/>
<dbReference type="PANTHER" id="PTHR47803:SF1">
    <property type="entry name" value="TRNA-SPECIFIC ADENOSINE DEAMINASE 1"/>
    <property type="match status" value="1"/>
</dbReference>
<dbReference type="Proteomes" id="UP000481861">
    <property type="component" value="Unassembled WGS sequence"/>
</dbReference>
<dbReference type="GO" id="GO:0002100">
    <property type="term" value="P:tRNA wobble adenosine to inosine editing"/>
    <property type="evidence" value="ECO:0007669"/>
    <property type="project" value="InterPro"/>
</dbReference>
<protein>
    <submittedName>
        <fullName evidence="2">Adenosine deaminase/editase</fullName>
    </submittedName>
</protein>
<dbReference type="GO" id="GO:0003723">
    <property type="term" value="F:RNA binding"/>
    <property type="evidence" value="ECO:0007669"/>
    <property type="project" value="InterPro"/>
</dbReference>
<dbReference type="PANTHER" id="PTHR47803">
    <property type="entry name" value="TRNA-SPECIFIC ADENOSINE DEAMINASE 1"/>
    <property type="match status" value="1"/>
</dbReference>
<dbReference type="OrthoDB" id="10268011at2759"/>
<dbReference type="Pfam" id="PF02137">
    <property type="entry name" value="A_deamin"/>
    <property type="match status" value="1"/>
</dbReference>
<organism evidence="2 3">
    <name type="scientific">Massariosphaeria phaeospora</name>
    <dbReference type="NCBI Taxonomy" id="100035"/>
    <lineage>
        <taxon>Eukaryota</taxon>
        <taxon>Fungi</taxon>
        <taxon>Dikarya</taxon>
        <taxon>Ascomycota</taxon>
        <taxon>Pezizomycotina</taxon>
        <taxon>Dothideomycetes</taxon>
        <taxon>Pleosporomycetidae</taxon>
        <taxon>Pleosporales</taxon>
        <taxon>Pleosporales incertae sedis</taxon>
        <taxon>Massariosphaeria</taxon>
    </lineage>
</organism>
<dbReference type="InterPro" id="IPR042935">
    <property type="entry name" value="Tad1"/>
</dbReference>
<proteinExistence type="predicted"/>
<name>A0A7C8IIZ5_9PLEO</name>
<gene>
    <name evidence="2" type="ORF">BDV95DRAFT_561944</name>
</gene>
<reference evidence="2 3" key="1">
    <citation type="submission" date="2020-01" db="EMBL/GenBank/DDBJ databases">
        <authorList>
            <consortium name="DOE Joint Genome Institute"/>
            <person name="Haridas S."/>
            <person name="Albert R."/>
            <person name="Binder M."/>
            <person name="Bloem J."/>
            <person name="Labutti K."/>
            <person name="Salamov A."/>
            <person name="Andreopoulos B."/>
            <person name="Baker S.E."/>
            <person name="Barry K."/>
            <person name="Bills G."/>
            <person name="Bluhm B.H."/>
            <person name="Cannon C."/>
            <person name="Castanera R."/>
            <person name="Culley D.E."/>
            <person name="Daum C."/>
            <person name="Ezra D."/>
            <person name="Gonzalez J.B."/>
            <person name="Henrissat B."/>
            <person name="Kuo A."/>
            <person name="Liang C."/>
            <person name="Lipzen A."/>
            <person name="Lutzoni F."/>
            <person name="Magnuson J."/>
            <person name="Mondo S."/>
            <person name="Nolan M."/>
            <person name="Ohm R."/>
            <person name="Pangilinan J."/>
            <person name="Park H.-J.H."/>
            <person name="Ramirez L."/>
            <person name="Alfaro M."/>
            <person name="Sun H."/>
            <person name="Tritt A."/>
            <person name="Yoshinaga Y."/>
            <person name="Zwiers L.-H.L."/>
            <person name="Turgeon B.G."/>
            <person name="Goodwin S.B."/>
            <person name="Spatafora J.W."/>
            <person name="Crous P.W."/>
            <person name="Grigoriev I.V."/>
        </authorList>
    </citation>
    <scope>NUCLEOTIDE SEQUENCE [LARGE SCALE GENOMIC DNA]</scope>
    <source>
        <strain evidence="2 3">CBS 611.86</strain>
    </source>
</reference>
<feature type="domain" description="A to I editase" evidence="1">
    <location>
        <begin position="53"/>
        <end position="405"/>
    </location>
</feature>
<accession>A0A7C8IIZ5</accession>
<dbReference type="EMBL" id="JAADJZ010000004">
    <property type="protein sequence ID" value="KAF2875470.1"/>
    <property type="molecule type" value="Genomic_DNA"/>
</dbReference>
<evidence type="ECO:0000313" key="2">
    <source>
        <dbReference type="EMBL" id="KAF2875470.1"/>
    </source>
</evidence>
<dbReference type="PROSITE" id="PS50141">
    <property type="entry name" value="A_DEAMIN_EDITASE"/>
    <property type="match status" value="1"/>
</dbReference>